<organism evidence="1 2">
    <name type="scientific">Liparis tanakae</name>
    <name type="common">Tanaka's snailfish</name>
    <dbReference type="NCBI Taxonomy" id="230148"/>
    <lineage>
        <taxon>Eukaryota</taxon>
        <taxon>Metazoa</taxon>
        <taxon>Chordata</taxon>
        <taxon>Craniata</taxon>
        <taxon>Vertebrata</taxon>
        <taxon>Euteleostomi</taxon>
        <taxon>Actinopterygii</taxon>
        <taxon>Neopterygii</taxon>
        <taxon>Teleostei</taxon>
        <taxon>Neoteleostei</taxon>
        <taxon>Acanthomorphata</taxon>
        <taxon>Eupercaria</taxon>
        <taxon>Perciformes</taxon>
        <taxon>Cottioidei</taxon>
        <taxon>Cottales</taxon>
        <taxon>Liparidae</taxon>
        <taxon>Liparis</taxon>
    </lineage>
</organism>
<name>A0A4Z2FLQ0_9TELE</name>
<dbReference type="EMBL" id="SRLO01001054">
    <property type="protein sequence ID" value="TNN42186.1"/>
    <property type="molecule type" value="Genomic_DNA"/>
</dbReference>
<dbReference type="AlphaFoldDB" id="A0A4Z2FLQ0"/>
<protein>
    <submittedName>
        <fullName evidence="1">Uncharacterized protein</fullName>
    </submittedName>
</protein>
<keyword evidence="2" id="KW-1185">Reference proteome</keyword>
<accession>A0A4Z2FLQ0</accession>
<evidence type="ECO:0000313" key="1">
    <source>
        <dbReference type="EMBL" id="TNN42186.1"/>
    </source>
</evidence>
<gene>
    <name evidence="1" type="ORF">EYF80_047648</name>
</gene>
<dbReference type="Proteomes" id="UP000314294">
    <property type="component" value="Unassembled WGS sequence"/>
</dbReference>
<comment type="caution">
    <text evidence="1">The sequence shown here is derived from an EMBL/GenBank/DDBJ whole genome shotgun (WGS) entry which is preliminary data.</text>
</comment>
<proteinExistence type="predicted"/>
<sequence length="165" mass="17969">MSDGLVQPDKRDAEDGVNLFRGTVRSMSPGVMCRGIWKAHGSPRVERWDDAQPTVRYLTRPISMEAWCQRSASEARRLRLLLVLSGAKTPSDPAFCSLPSFDMRDECEATDCSGDPVGSADKRPLQNDDASSCVTDPKCRGASQRTMAPLLGGRLGLCPALVKQT</sequence>
<evidence type="ECO:0000313" key="2">
    <source>
        <dbReference type="Proteomes" id="UP000314294"/>
    </source>
</evidence>
<reference evidence="1 2" key="1">
    <citation type="submission" date="2019-03" db="EMBL/GenBank/DDBJ databases">
        <title>First draft genome of Liparis tanakae, snailfish: a comprehensive survey of snailfish specific genes.</title>
        <authorList>
            <person name="Kim W."/>
            <person name="Song I."/>
            <person name="Jeong J.-H."/>
            <person name="Kim D."/>
            <person name="Kim S."/>
            <person name="Ryu S."/>
            <person name="Song J.Y."/>
            <person name="Lee S.K."/>
        </authorList>
    </citation>
    <scope>NUCLEOTIDE SEQUENCE [LARGE SCALE GENOMIC DNA]</scope>
    <source>
        <tissue evidence="1">Muscle</tissue>
    </source>
</reference>